<organism evidence="2 3">
    <name type="scientific">Flavobacterium cerinum</name>
    <dbReference type="NCBI Taxonomy" id="2502784"/>
    <lineage>
        <taxon>Bacteria</taxon>
        <taxon>Pseudomonadati</taxon>
        <taxon>Bacteroidota</taxon>
        <taxon>Flavobacteriia</taxon>
        <taxon>Flavobacteriales</taxon>
        <taxon>Flavobacteriaceae</taxon>
        <taxon>Flavobacterium</taxon>
    </lineage>
</organism>
<dbReference type="InterPro" id="IPR012337">
    <property type="entry name" value="RNaseH-like_sf"/>
</dbReference>
<dbReference type="InterPro" id="IPR036397">
    <property type="entry name" value="RNaseH_sf"/>
</dbReference>
<dbReference type="GO" id="GO:0016301">
    <property type="term" value="F:kinase activity"/>
    <property type="evidence" value="ECO:0007669"/>
    <property type="project" value="UniProtKB-KW"/>
</dbReference>
<evidence type="ECO:0000313" key="3">
    <source>
        <dbReference type="Proteomes" id="UP000287527"/>
    </source>
</evidence>
<dbReference type="Gene3D" id="3.30.420.10">
    <property type="entry name" value="Ribonuclease H-like superfamily/Ribonuclease H"/>
    <property type="match status" value="1"/>
</dbReference>
<dbReference type="Proteomes" id="UP000287527">
    <property type="component" value="Unassembled WGS sequence"/>
</dbReference>
<dbReference type="GO" id="GO:0003676">
    <property type="term" value="F:nucleic acid binding"/>
    <property type="evidence" value="ECO:0007669"/>
    <property type="project" value="InterPro"/>
</dbReference>
<comment type="caution">
    <text evidence="2">The sequence shown here is derived from an EMBL/GenBank/DDBJ whole genome shotgun (WGS) entry which is preliminary data.</text>
</comment>
<keyword evidence="2" id="KW-0808">Transferase</keyword>
<evidence type="ECO:0000256" key="1">
    <source>
        <dbReference type="SAM" id="MobiDB-lite"/>
    </source>
</evidence>
<proteinExistence type="predicted"/>
<keyword evidence="2" id="KW-0418">Kinase</keyword>
<dbReference type="SUPFAM" id="SSF53098">
    <property type="entry name" value="Ribonuclease H-like"/>
    <property type="match status" value="1"/>
</dbReference>
<reference evidence="2 3" key="1">
    <citation type="submission" date="2019-01" db="EMBL/GenBank/DDBJ databases">
        <title>Flavobacterium sp. nov.,isolated from freshwater.</title>
        <authorList>
            <person name="Zhang R."/>
            <person name="Du Z.-J."/>
        </authorList>
    </citation>
    <scope>NUCLEOTIDE SEQUENCE [LARGE SCALE GENOMIC DNA]</scope>
    <source>
        <strain evidence="2 3">1E403</strain>
    </source>
</reference>
<sequence length="669" mass="78086">MFEYYNNSLCVQGNWLLEAGLINSEGTYRSLTQRGKLKVLRRGGGLGTPALIEFETIRKDIKEKIISLIGDPTEKTKNIIFKDYLKADSKAIEFFNNYTLENGDALPQKNISEYIANAEILNAVDIILDTTMNKRRALGSKAKPWEKIAQVITELPLHQWPHSLPTNHRRLKDKLTAYKNEGYQSLVHKGFCHKNSEKLGDDAKPWVLARWCDRVQRCATHLQLLREYNEMALQNDWKQLKSEQTLINFLQDPKIEPLWYGFRFGELKSKEKYSLQFSTKLPSMRDSLWYSDGTKLNYYYLDAAGKMATCQVYEVFDAYSEVFLGYHISKTEDYEAQYQAYKMAIQISGHKPYEIKFDNQGGHKKLEANSFLGKISRLCTNTAPYNGKSKTIENAFYRFQAGYLKQDWFFTGQNIQAKKNESKADMEMILRNKSELPTLSKLKEIYAKRRMEWNEAPHPKTGMSRIETYLNSHNPETPAIQIWDMVNMFWIQREKPVTCTAYGISFTEKTQKYTYLVYDENRNPDVMWLRENIDRKFIVKFDPDDMTLIHLYLETPLGLRHVAAAETKIEVHRGTQEQEDWENSFMKNVENENKRIRIQERDKMESILVDHGRSAEDYGLRNPLIHGVESSRKQQGKNKTEKTDIGHFQKEASNTVLADNTERDIYSLM</sequence>
<keyword evidence="3" id="KW-1185">Reference proteome</keyword>
<name>A0A444HC36_9FLAO</name>
<protein>
    <submittedName>
        <fullName evidence="2">Kinase</fullName>
    </submittedName>
</protein>
<accession>A0A444HC36</accession>
<feature type="region of interest" description="Disordered" evidence="1">
    <location>
        <begin position="626"/>
        <end position="646"/>
    </location>
</feature>
<dbReference type="OrthoDB" id="612554at2"/>
<dbReference type="EMBL" id="SBII01000004">
    <property type="protein sequence ID" value="RWX00953.1"/>
    <property type="molecule type" value="Genomic_DNA"/>
</dbReference>
<dbReference type="AlphaFoldDB" id="A0A444HC36"/>
<gene>
    <name evidence="2" type="ORF">EPI11_07990</name>
</gene>
<evidence type="ECO:0000313" key="2">
    <source>
        <dbReference type="EMBL" id="RWX00953.1"/>
    </source>
</evidence>
<dbReference type="RefSeq" id="WP_128389435.1">
    <property type="nucleotide sequence ID" value="NZ_SBII01000004.1"/>
</dbReference>